<evidence type="ECO:0000259" key="4">
    <source>
        <dbReference type="Pfam" id="PF07804"/>
    </source>
</evidence>
<dbReference type="InterPro" id="IPR052028">
    <property type="entry name" value="HipA_Ser/Thr_kinase"/>
</dbReference>
<feature type="domain" description="HipA N-terminal subdomain 1" evidence="5">
    <location>
        <begin position="6"/>
        <end position="116"/>
    </location>
</feature>
<name>A0ABT6NF22_9FIRM</name>
<evidence type="ECO:0000313" key="6">
    <source>
        <dbReference type="EMBL" id="MDH8679020.1"/>
    </source>
</evidence>
<proteinExistence type="inferred from homology"/>
<dbReference type="Pfam" id="PF13657">
    <property type="entry name" value="Couple_hipA"/>
    <property type="match status" value="1"/>
</dbReference>
<evidence type="ECO:0000256" key="1">
    <source>
        <dbReference type="ARBA" id="ARBA00010164"/>
    </source>
</evidence>
<dbReference type="PANTHER" id="PTHR37419">
    <property type="entry name" value="SERINE/THREONINE-PROTEIN KINASE TOXIN HIPA"/>
    <property type="match status" value="1"/>
</dbReference>
<keyword evidence="2" id="KW-0808">Transferase</keyword>
<accession>A0ABT6NF22</accession>
<evidence type="ECO:0000313" key="7">
    <source>
        <dbReference type="Proteomes" id="UP001158045"/>
    </source>
</evidence>
<dbReference type="Pfam" id="PF07804">
    <property type="entry name" value="HipA_C"/>
    <property type="match status" value="1"/>
</dbReference>
<keyword evidence="3" id="KW-0418">Kinase</keyword>
<dbReference type="RefSeq" id="WP_281094916.1">
    <property type="nucleotide sequence ID" value="NZ_JARYZI010000009.1"/>
</dbReference>
<evidence type="ECO:0000256" key="2">
    <source>
        <dbReference type="ARBA" id="ARBA00022679"/>
    </source>
</evidence>
<evidence type="ECO:0000256" key="3">
    <source>
        <dbReference type="ARBA" id="ARBA00022777"/>
    </source>
</evidence>
<organism evidence="6 7">
    <name type="scientific">Fusibacter bizertensis</name>
    <dbReference type="NCBI Taxonomy" id="1488331"/>
    <lineage>
        <taxon>Bacteria</taxon>
        <taxon>Bacillati</taxon>
        <taxon>Bacillota</taxon>
        <taxon>Clostridia</taxon>
        <taxon>Eubacteriales</taxon>
        <taxon>Eubacteriales Family XII. Incertae Sedis</taxon>
        <taxon>Fusibacter</taxon>
    </lineage>
</organism>
<feature type="domain" description="HipA-like C-terminal" evidence="4">
    <location>
        <begin position="167"/>
        <end position="404"/>
    </location>
</feature>
<dbReference type="EMBL" id="JARYZI010000009">
    <property type="protein sequence ID" value="MDH8679020.1"/>
    <property type="molecule type" value="Genomic_DNA"/>
</dbReference>
<protein>
    <submittedName>
        <fullName evidence="6">Type II toxin-antitoxin system HipA family toxin</fullName>
    </submittedName>
</protein>
<dbReference type="Gene3D" id="1.10.1070.20">
    <property type="match status" value="1"/>
</dbReference>
<gene>
    <name evidence="6" type="ORF">QE109_12740</name>
</gene>
<dbReference type="InterPro" id="IPR012893">
    <property type="entry name" value="HipA-like_C"/>
</dbReference>
<comment type="similarity">
    <text evidence="1">Belongs to the HipA Ser/Thr kinase family.</text>
</comment>
<dbReference type="PANTHER" id="PTHR37419:SF8">
    <property type="entry name" value="TOXIN YJJJ"/>
    <property type="match status" value="1"/>
</dbReference>
<dbReference type="InterPro" id="IPR017508">
    <property type="entry name" value="HipA_N1"/>
</dbReference>
<keyword evidence="7" id="KW-1185">Reference proteome</keyword>
<sequence>MNNTATVLLWGTTVGYFHLDEGKKYVSFEYDKNFLNMGIEVSPIKMPLSNRVYEFPELVSPAFKGVPGLIADSLPDKFGNAVIDQWLASEGRTPESFNVIERLCYTGKRGMGALEYVPAINALGNQDDKISIARLVDFASAVLAEKENILLSSQNEVEFKQLLKLGTSAGGARAKAVIAYNIKTGDIRSGQVDLDDGYDYWLIKFDGVTKNGDHNLEDVVEYTLIEYAYYKMALEAGIVMSECKLLEEGSRKHFMTKRFDRVDGKKLHMQSLGALMHIDYNEPGLCSYELAALTARRLGLPSSDIEQFFRRMVFNVLAVNQDDHVKNISFLMDRNGIWSLSPAYDITFASDSGNKWLQAHQMTINGKKSNILMEDMIACGQNMDLTRYKCKKIIEEVNSAVKEWRTIARSANIKENTINMIEKEINRMDSFLNE</sequence>
<comment type="caution">
    <text evidence="6">The sequence shown here is derived from an EMBL/GenBank/DDBJ whole genome shotgun (WGS) entry which is preliminary data.</text>
</comment>
<evidence type="ECO:0000259" key="5">
    <source>
        <dbReference type="Pfam" id="PF13657"/>
    </source>
</evidence>
<reference evidence="6 7" key="1">
    <citation type="submission" date="2023-04" db="EMBL/GenBank/DDBJ databases">
        <title>Fusibacter bizertensis strain WBS, isolated from littoral bottom sediments of the Arctic seas - biochemical and genomic analysis.</title>
        <authorList>
            <person name="Brioukhanov A.L."/>
        </authorList>
    </citation>
    <scope>NUCLEOTIDE SEQUENCE [LARGE SCALE GENOMIC DNA]</scope>
    <source>
        <strain evidence="6 7">WBS</strain>
    </source>
</reference>
<dbReference type="Proteomes" id="UP001158045">
    <property type="component" value="Unassembled WGS sequence"/>
</dbReference>